<reference evidence="5 6" key="1">
    <citation type="submission" date="2019-03" db="EMBL/GenBank/DDBJ databases">
        <title>Sequencing the genomes of 1000 actinobacteria strains.</title>
        <authorList>
            <person name="Klenk H.-P."/>
        </authorList>
    </citation>
    <scope>NUCLEOTIDE SEQUENCE [LARGE SCALE GENOMIC DNA]</scope>
    <source>
        <strain evidence="5 6">DSM 18936</strain>
    </source>
</reference>
<dbReference type="OrthoDB" id="9803892at2"/>
<dbReference type="InterPro" id="IPR014710">
    <property type="entry name" value="RmlC-like_jellyroll"/>
</dbReference>
<dbReference type="InterPro" id="IPR011051">
    <property type="entry name" value="RmlC_Cupin_sf"/>
</dbReference>
<gene>
    <name evidence="5" type="ORF">BDK89_3107</name>
</gene>
<feature type="active site" description="Proton donor" evidence="2">
    <location>
        <position position="133"/>
    </location>
</feature>
<dbReference type="RefSeq" id="WP_133869783.1">
    <property type="nucleotide sequence ID" value="NZ_SOAU01000001.1"/>
</dbReference>
<feature type="region of interest" description="Disordered" evidence="4">
    <location>
        <begin position="169"/>
        <end position="191"/>
    </location>
</feature>
<dbReference type="InterPro" id="IPR000888">
    <property type="entry name" value="RmlC-like"/>
</dbReference>
<evidence type="ECO:0000313" key="6">
    <source>
        <dbReference type="Proteomes" id="UP000294558"/>
    </source>
</evidence>
<dbReference type="Proteomes" id="UP000294558">
    <property type="component" value="Unassembled WGS sequence"/>
</dbReference>
<name>A0A4R7I1P7_9ACTN</name>
<dbReference type="SUPFAM" id="SSF51182">
    <property type="entry name" value="RmlC-like cupins"/>
    <property type="match status" value="1"/>
</dbReference>
<evidence type="ECO:0000256" key="1">
    <source>
        <dbReference type="ARBA" id="ARBA00010154"/>
    </source>
</evidence>
<dbReference type="EMBL" id="SOAU01000001">
    <property type="protein sequence ID" value="TDT17497.1"/>
    <property type="molecule type" value="Genomic_DNA"/>
</dbReference>
<feature type="active site" description="Proton acceptor" evidence="2">
    <location>
        <position position="69"/>
    </location>
</feature>
<dbReference type="AlphaFoldDB" id="A0A4R7I1P7"/>
<dbReference type="GO" id="GO:0019305">
    <property type="term" value="P:dTDP-rhamnose biosynthetic process"/>
    <property type="evidence" value="ECO:0007669"/>
    <property type="project" value="TreeGrafter"/>
</dbReference>
<dbReference type="GO" id="GO:0008830">
    <property type="term" value="F:dTDP-4-dehydrorhamnose 3,5-epimerase activity"/>
    <property type="evidence" value="ECO:0007669"/>
    <property type="project" value="InterPro"/>
</dbReference>
<dbReference type="PANTHER" id="PTHR21047">
    <property type="entry name" value="DTDP-6-DEOXY-D-GLUCOSE-3,5 EPIMERASE"/>
    <property type="match status" value="1"/>
</dbReference>
<dbReference type="Pfam" id="PF00908">
    <property type="entry name" value="dTDP_sugar_isom"/>
    <property type="match status" value="1"/>
</dbReference>
<comment type="caution">
    <text evidence="5">The sequence shown here is derived from an EMBL/GenBank/DDBJ whole genome shotgun (WGS) entry which is preliminary data.</text>
</comment>
<dbReference type="PANTHER" id="PTHR21047:SF2">
    <property type="entry name" value="THYMIDINE DIPHOSPHO-4-KETO-RHAMNOSE 3,5-EPIMERASE"/>
    <property type="match status" value="1"/>
</dbReference>
<evidence type="ECO:0000256" key="3">
    <source>
        <dbReference type="PIRSR" id="PIRSR600888-3"/>
    </source>
</evidence>
<feature type="site" description="Participates in a stacking interaction with the thymidine ring of dTDP-4-oxo-6-deoxyglucose" evidence="3">
    <location>
        <position position="139"/>
    </location>
</feature>
<protein>
    <submittedName>
        <fullName evidence="5">dTDP-4-dehydrorhamnose 3,5-epimerase</fullName>
    </submittedName>
</protein>
<dbReference type="Gene3D" id="2.60.120.10">
    <property type="entry name" value="Jelly Rolls"/>
    <property type="match status" value="1"/>
</dbReference>
<dbReference type="GO" id="GO:0005829">
    <property type="term" value="C:cytosol"/>
    <property type="evidence" value="ECO:0007669"/>
    <property type="project" value="TreeGrafter"/>
</dbReference>
<sequence length="191" mass="20089">MSVQIVDFAVAPTDIDGLFVVTPKQVTDERGTIRELFRRSAFESAGVALAPFGQINVTETRLGAIRGLHAESMTKLVSVAAGSAYGAYVDLRPESATRGASVTVALRPGVQVLVPSGVANGFQATSDGCQYVYCFDAEWQPGMAGQACSPLDAGVDWPIAVDPDDPMQVSVKDRSAPSLADVLANHSEETT</sequence>
<keyword evidence="6" id="KW-1185">Reference proteome</keyword>
<evidence type="ECO:0000256" key="4">
    <source>
        <dbReference type="SAM" id="MobiDB-lite"/>
    </source>
</evidence>
<evidence type="ECO:0000256" key="2">
    <source>
        <dbReference type="PIRSR" id="PIRSR600888-1"/>
    </source>
</evidence>
<organism evidence="5 6">
    <name type="scientific">Ilumatobacter fluminis</name>
    <dbReference type="NCBI Taxonomy" id="467091"/>
    <lineage>
        <taxon>Bacteria</taxon>
        <taxon>Bacillati</taxon>
        <taxon>Actinomycetota</taxon>
        <taxon>Acidimicrobiia</taxon>
        <taxon>Acidimicrobiales</taxon>
        <taxon>Ilumatobacteraceae</taxon>
        <taxon>Ilumatobacter</taxon>
    </lineage>
</organism>
<dbReference type="GO" id="GO:0000271">
    <property type="term" value="P:polysaccharide biosynthetic process"/>
    <property type="evidence" value="ECO:0007669"/>
    <property type="project" value="TreeGrafter"/>
</dbReference>
<comment type="similarity">
    <text evidence="1">Belongs to the dTDP-4-dehydrorhamnose 3,5-epimerase family.</text>
</comment>
<proteinExistence type="inferred from homology"/>
<accession>A0A4R7I1P7</accession>
<evidence type="ECO:0000313" key="5">
    <source>
        <dbReference type="EMBL" id="TDT17497.1"/>
    </source>
</evidence>